<proteinExistence type="predicted"/>
<dbReference type="EMBL" id="CP119321">
    <property type="protein sequence ID" value="WEK12625.1"/>
    <property type="molecule type" value="Genomic_DNA"/>
</dbReference>
<reference evidence="3" key="1">
    <citation type="submission" date="2023-03" db="EMBL/GenBank/DDBJ databases">
        <title>Andean soil-derived lignocellulolytic bacterial consortium as a source of novel taxa and putative plastic-active enzymes.</title>
        <authorList>
            <person name="Diaz-Garcia L."/>
            <person name="Chuvochina M."/>
            <person name="Feuerriegel G."/>
            <person name="Bunk B."/>
            <person name="Sproer C."/>
            <person name="Streit W.R."/>
            <person name="Rodriguez L.M."/>
            <person name="Overmann J."/>
            <person name="Jimenez D.J."/>
        </authorList>
    </citation>
    <scope>NUCLEOTIDE SEQUENCE</scope>
    <source>
        <strain evidence="3">MAG 4610</strain>
    </source>
</reference>
<dbReference type="InterPro" id="IPR020802">
    <property type="entry name" value="TesA-like"/>
</dbReference>
<dbReference type="Pfam" id="PF12697">
    <property type="entry name" value="Abhydrolase_6"/>
    <property type="match status" value="1"/>
</dbReference>
<dbReference type="Gene3D" id="3.40.50.1820">
    <property type="entry name" value="alpha/beta hydrolase"/>
    <property type="match status" value="1"/>
</dbReference>
<evidence type="ECO:0000256" key="1">
    <source>
        <dbReference type="ARBA" id="ARBA00022801"/>
    </source>
</evidence>
<dbReference type="SUPFAM" id="SSF53474">
    <property type="entry name" value="alpha/beta-Hydrolases"/>
    <property type="match status" value="1"/>
</dbReference>
<dbReference type="GO" id="GO:0016787">
    <property type="term" value="F:hydrolase activity"/>
    <property type="evidence" value="ECO:0007669"/>
    <property type="project" value="UniProtKB-KW"/>
</dbReference>
<dbReference type="InterPro" id="IPR029058">
    <property type="entry name" value="AB_hydrolase_fold"/>
</dbReference>
<dbReference type="PANTHER" id="PTHR43798">
    <property type="entry name" value="MONOACYLGLYCEROL LIPASE"/>
    <property type="match status" value="1"/>
</dbReference>
<dbReference type="InterPro" id="IPR000073">
    <property type="entry name" value="AB_hydrolase_1"/>
</dbReference>
<organism evidence="3 4">
    <name type="scientific">Candidatus Microbacterium phytovorans</name>
    <dbReference type="NCBI Taxonomy" id="3121374"/>
    <lineage>
        <taxon>Bacteria</taxon>
        <taxon>Bacillati</taxon>
        <taxon>Actinomycetota</taxon>
        <taxon>Actinomycetes</taxon>
        <taxon>Micrococcales</taxon>
        <taxon>Microbacteriaceae</taxon>
        <taxon>Microbacterium</taxon>
    </lineage>
</organism>
<keyword evidence="1 3" id="KW-0378">Hydrolase</keyword>
<evidence type="ECO:0000313" key="3">
    <source>
        <dbReference type="EMBL" id="WEK12625.1"/>
    </source>
</evidence>
<dbReference type="AlphaFoldDB" id="A0AAJ5VZ96"/>
<dbReference type="Proteomes" id="UP001213972">
    <property type="component" value="Chromosome"/>
</dbReference>
<dbReference type="PRINTS" id="PR00111">
    <property type="entry name" value="ABHYDROLASE"/>
</dbReference>
<dbReference type="InterPro" id="IPR050266">
    <property type="entry name" value="AB_hydrolase_sf"/>
</dbReference>
<feature type="domain" description="Thioesterase TesA-like" evidence="2">
    <location>
        <begin position="56"/>
        <end position="270"/>
    </location>
</feature>
<protein>
    <submittedName>
        <fullName evidence="3">Alpha/beta hydrolase</fullName>
    </submittedName>
</protein>
<accession>A0AAJ5VZ96</accession>
<dbReference type="GO" id="GO:0016020">
    <property type="term" value="C:membrane"/>
    <property type="evidence" value="ECO:0007669"/>
    <property type="project" value="TreeGrafter"/>
</dbReference>
<evidence type="ECO:0000259" key="2">
    <source>
        <dbReference type="SMART" id="SM00824"/>
    </source>
</evidence>
<name>A0AAJ5VZ96_9MICO</name>
<dbReference type="SMART" id="SM00824">
    <property type="entry name" value="PKS_TE"/>
    <property type="match status" value="1"/>
</dbReference>
<evidence type="ECO:0000313" key="4">
    <source>
        <dbReference type="Proteomes" id="UP001213972"/>
    </source>
</evidence>
<sequence length="278" mass="29976">MADPDPLERAADAVDDAIDELTGVPTDDGDIERFTASGMTLVAEAGGPEQSETTFVLVHGIGMGRKVFADLALRLVGSARVIAVDLPGYGDAPEPPRTPTIERNADLIAAYLRKIDRGPVVLLGHSMGTQVATEVAARHPEMVDRLILVAPTVDRHHRRALTQLIRLGIDLLDESPKVLLLGAREYLRAGPHLRRKMTAMLTHRPERAYPRVSAPTLVIRGEGDRVSPRGWCAEVVAGLPDARAVEIPGHGHETLIRDAAPAAEAIRHFLATTSGRPE</sequence>
<dbReference type="PANTHER" id="PTHR43798:SF31">
    <property type="entry name" value="AB HYDROLASE SUPERFAMILY PROTEIN YCLE"/>
    <property type="match status" value="1"/>
</dbReference>
<gene>
    <name evidence="3" type="ORF">P0Y48_09080</name>
</gene>